<proteinExistence type="predicted"/>
<reference evidence="2 3" key="1">
    <citation type="submission" date="2015-10" db="EMBL/GenBank/DDBJ databases">
        <title>A novel member of the family Ruminococcaceae isolated from human faeces.</title>
        <authorList>
            <person name="Shkoporov A.N."/>
            <person name="Chaplin A.V."/>
            <person name="Motuzova O.V."/>
            <person name="Kafarskaia L.I."/>
            <person name="Efimov B.A."/>
        </authorList>
    </citation>
    <scope>NUCLEOTIDE SEQUENCE [LARGE SCALE GENOMIC DNA]</scope>
    <source>
        <strain evidence="2 3">668</strain>
    </source>
</reference>
<gene>
    <name evidence="2" type="ORF">ASJ35_17300</name>
</gene>
<evidence type="ECO:0000313" key="3">
    <source>
        <dbReference type="Proteomes" id="UP000053433"/>
    </source>
</evidence>
<evidence type="ECO:0000313" key="2">
    <source>
        <dbReference type="EMBL" id="KUE74791.1"/>
    </source>
</evidence>
<dbReference type="EMBL" id="LMUA01000042">
    <property type="protein sequence ID" value="KUE74791.1"/>
    <property type="molecule type" value="Genomic_DNA"/>
</dbReference>
<organism evidence="2 3">
    <name type="scientific">Ruthenibacterium lactatiformans</name>
    <dbReference type="NCBI Taxonomy" id="1550024"/>
    <lineage>
        <taxon>Bacteria</taxon>
        <taxon>Bacillati</taxon>
        <taxon>Bacillota</taxon>
        <taxon>Clostridia</taxon>
        <taxon>Eubacteriales</taxon>
        <taxon>Oscillospiraceae</taxon>
        <taxon>Ruthenibacterium</taxon>
    </lineage>
</organism>
<sequence>MAKRNPQYDWLDAPLKNTWELENTAKKKLYDANIFQQLYPNPAPTAAPQKPKTGGLDTGSGWKGFGVNNPDETDWKENAPANLVELTTAQPSQPQPITHQVSQTAPVDLSKMTEAEKIAYANDLLTQLNWQATPDVQQKNASVQGAGGSFSRTGAGRNDARLLGEKSPSASLLDKAGEFATKTLYDLSEGVANVLDFLTDPQKVNNLLYSDFVKDNVMAGLSGFNRSVAQTADFILPDVITVKPVQDVLNFYKNDGSGYEARAAATNQELEMETPGSLFQSAVQALPNAVLTLMSGGASDAAQLGGASGSTVSNVIQEAMKNPSFWSSFMRTAGASYEDAKASGANELAATVYGITNGLVSSGIEVGGGVEGMLDKNGLGGILQTMYEEGSEEVKQNVIANLLAKILYNQDAEYFSMTDENAVFNPEREIKAFGGGAAIGGLFGGGNMILNSTRPTYDISQIYQYNTDSETGNAAQPIATGTEASVPSMADMFPLSNKTPVQSETDALVNAFYNNTLTNAQIETLKPGGKNRAAFEAATGLTLPETSTKTRALLKLGAEESIDGTLKTEYNGVSGGVQNGTANPASASVASGEGIPLERKGFGSDSNVASGRQYTGGNRGTVSFLTNDAITSDALSRVGSAYVDMHDTTAQPQVFTAALDDAIKANKHGLMVSPKTPQELADSGAVTFMTNDGLAGAAVTADGDIEAVFKNPTSQIKRASAPLMLNAIENGGRKLDCYGIGLVNNYNTFGFEPVARVVWNPEYAPEGWTYGPKDVYVMKLSDGVDAAAVKARLGLKESEGGFHAWTQPELDALPEMDYDEALAYRDSLLEQGAKPVAERVDGAASSVSARVQPNARAQTQNAPEIPSGMKERGFAESLRTKSDLPTEVKQEFIDNPELYKSLSNETTVARAEEIFARGETEARNAFSDMLKTADPAAVPLGKMIADDLIAKGDRAGAVNVLRDMSAALTRSGQFSQAAVIALTKADPMTALQYIQRQVDTMNAAGAKKFGRKWNDFELADAEIDAFKNIDPGDTQAVETAMENVGKRISKEYPATVYEKLLELRRIGMLLNPRTMVRNTLANAAMMPVQGASGKVSALIQDITHRINPDFTPTQALHVSKESKTLASQVADNMRSVLSGDTKYYEFQGQGAGAKGQNALNDLNQYARDKTIFKGEIKSDWLSQLVDKTAYELNKVSQKTAQQDLFSGMTSEKGILENTRQLTYGLLELGDAGFVDKFFRDRLASYIEARGIKSVNDVPPEAITTALDEAMKATFKDDNALTEMLSSIKRSTNRVGGMGNFLLTFTKTPANIAMRIADYSPAGLISAAAKHVKGQTDAAQFIDDISKGLTGTGLMVLGAQLFKAGILTGPESDDKDEAAFMRTQGFKPNAVHVGDKYYTVDWAQPAASSLMMGAAIMAELEKNPDASFADASVAAGKTALNTWIEASPVKSIEDLFSSYEGLPGGVAELVQEIPGSFIPSTVGATARTVDPVQRQTYSKGDWLGTLFGGMQAKIPGASKSLPAAYDTWGRPITRQNSTGEAAFAQFVSPGTLGNANESPIDNVILELFQDTGNNKVFPRKAGWSVTVDGESKSLTNREYSDYQREMGQMSYNIAEYLVPKFDNLTDEQKVSVLDNAYSMAKDVAENELFGADLSRTTEKRMEEASALDGTQYANWAEILFAHAIIKDVTGDKVPGTDRTISGSAKKNKIAALVDAGYSQYQAMQLYDLLNG</sequence>
<feature type="region of interest" description="Disordered" evidence="1">
    <location>
        <begin position="847"/>
        <end position="868"/>
    </location>
</feature>
<accession>A0A0W7TLS2</accession>
<name>A0A0W7TLS2_9FIRM</name>
<dbReference type="Proteomes" id="UP000053433">
    <property type="component" value="Unassembled WGS sequence"/>
</dbReference>
<evidence type="ECO:0000256" key="1">
    <source>
        <dbReference type="SAM" id="MobiDB-lite"/>
    </source>
</evidence>
<feature type="region of interest" description="Disordered" evidence="1">
    <location>
        <begin position="41"/>
        <end position="60"/>
    </location>
</feature>
<feature type="compositionally biased region" description="Low complexity" evidence="1">
    <location>
        <begin position="44"/>
        <end position="53"/>
    </location>
</feature>
<comment type="caution">
    <text evidence="2">The sequence shown here is derived from an EMBL/GenBank/DDBJ whole genome shotgun (WGS) entry which is preliminary data.</text>
</comment>
<protein>
    <submittedName>
        <fullName evidence="2">Uncharacterized protein</fullName>
    </submittedName>
</protein>
<feature type="compositionally biased region" description="Polar residues" evidence="1">
    <location>
        <begin position="847"/>
        <end position="862"/>
    </location>
</feature>
<dbReference type="RefSeq" id="WP_058723912.1">
    <property type="nucleotide sequence ID" value="NZ_JAFHCK010000003.1"/>
</dbReference>